<dbReference type="EMBL" id="JACKWZ010000145">
    <property type="protein sequence ID" value="KAF9414002.1"/>
    <property type="molecule type" value="Genomic_DNA"/>
</dbReference>
<sequence length="141" mass="16151">MDALNHCLKHNAHYTLCYELLVTYVRIELVHQQLIKANDATLMNEQSLCSNIPTDYTVYTRIEQVNRVMDYKSECIGHAGTSSDALDELARTERRAVAVTLTRRRLQLFASFHSTRARTHQYKQATGRSSLVHNTCHAQSN</sequence>
<name>A0A835GFT4_SPOEX</name>
<accession>A0A835GFT4</accession>
<evidence type="ECO:0000313" key="2">
    <source>
        <dbReference type="Proteomes" id="UP000648187"/>
    </source>
</evidence>
<comment type="caution">
    <text evidence="1">The sequence shown here is derived from an EMBL/GenBank/DDBJ whole genome shotgun (WGS) entry which is preliminary data.</text>
</comment>
<proteinExistence type="predicted"/>
<evidence type="ECO:0000313" key="1">
    <source>
        <dbReference type="EMBL" id="KAF9414002.1"/>
    </source>
</evidence>
<dbReference type="Proteomes" id="UP000648187">
    <property type="component" value="Unassembled WGS sequence"/>
</dbReference>
<gene>
    <name evidence="1" type="ORF">HW555_007955</name>
</gene>
<reference evidence="1" key="1">
    <citation type="submission" date="2020-08" db="EMBL/GenBank/DDBJ databases">
        <title>Spodoptera exigua strain:BAW_Kor-Di-RS1 Genome sequencing and assembly.</title>
        <authorList>
            <person name="Kim J."/>
            <person name="Nam H.Y."/>
            <person name="Kwon M."/>
            <person name="Choi J.H."/>
            <person name="Cho S.R."/>
            <person name="Kim G.-H."/>
        </authorList>
    </citation>
    <scope>NUCLEOTIDE SEQUENCE</scope>
    <source>
        <strain evidence="1">BAW_Kor-Di-RS1</strain>
        <tissue evidence="1">Whole-body</tissue>
    </source>
</reference>
<organism evidence="1 2">
    <name type="scientific">Spodoptera exigua</name>
    <name type="common">Beet armyworm</name>
    <name type="synonym">Noctua fulgens</name>
    <dbReference type="NCBI Taxonomy" id="7107"/>
    <lineage>
        <taxon>Eukaryota</taxon>
        <taxon>Metazoa</taxon>
        <taxon>Ecdysozoa</taxon>
        <taxon>Arthropoda</taxon>
        <taxon>Hexapoda</taxon>
        <taxon>Insecta</taxon>
        <taxon>Pterygota</taxon>
        <taxon>Neoptera</taxon>
        <taxon>Endopterygota</taxon>
        <taxon>Lepidoptera</taxon>
        <taxon>Glossata</taxon>
        <taxon>Ditrysia</taxon>
        <taxon>Noctuoidea</taxon>
        <taxon>Noctuidae</taxon>
        <taxon>Amphipyrinae</taxon>
        <taxon>Spodoptera</taxon>
    </lineage>
</organism>
<dbReference type="AlphaFoldDB" id="A0A835GFT4"/>
<keyword evidence="2" id="KW-1185">Reference proteome</keyword>
<protein>
    <submittedName>
        <fullName evidence="1">Uncharacterized protein</fullName>
    </submittedName>
</protein>